<feature type="domain" description="RGS" evidence="1">
    <location>
        <begin position="37"/>
        <end position="104"/>
    </location>
</feature>
<dbReference type="AlphaFoldDB" id="A0A1I7XJ37"/>
<dbReference type="Proteomes" id="UP000095283">
    <property type="component" value="Unplaced"/>
</dbReference>
<evidence type="ECO:0000313" key="2">
    <source>
        <dbReference type="Proteomes" id="UP000095283"/>
    </source>
</evidence>
<dbReference type="PROSITE" id="PS50132">
    <property type="entry name" value="RGS"/>
    <property type="match status" value="2"/>
</dbReference>
<dbReference type="WBParaSite" id="Hba_17767">
    <property type="protein sequence ID" value="Hba_17767"/>
    <property type="gene ID" value="Hba_17767"/>
</dbReference>
<name>A0A1I7XJ37_HETBA</name>
<dbReference type="InterPro" id="IPR052246">
    <property type="entry name" value="Cell_Polariz_PKAAnc"/>
</dbReference>
<dbReference type="GO" id="GO:0005739">
    <property type="term" value="C:mitochondrion"/>
    <property type="evidence" value="ECO:0007669"/>
    <property type="project" value="TreeGrafter"/>
</dbReference>
<dbReference type="SMART" id="SM00315">
    <property type="entry name" value="RGS"/>
    <property type="match status" value="1"/>
</dbReference>
<dbReference type="GO" id="GO:0008104">
    <property type="term" value="P:intracellular protein localization"/>
    <property type="evidence" value="ECO:0007669"/>
    <property type="project" value="TreeGrafter"/>
</dbReference>
<evidence type="ECO:0000313" key="3">
    <source>
        <dbReference type="WBParaSite" id="Hba_17767"/>
    </source>
</evidence>
<proteinExistence type="predicted"/>
<dbReference type="Gene3D" id="1.10.167.10">
    <property type="entry name" value="Regulator of G-protein Signalling 4, domain 2"/>
    <property type="match status" value="2"/>
</dbReference>
<dbReference type="Pfam" id="PF00615">
    <property type="entry name" value="RGS"/>
    <property type="match status" value="2"/>
</dbReference>
<sequence length="206" mass="24156">MRKSATLAYNLDLLLLDSSALSFFIQFLESCVSLLDARNIFDKYIDEESTSTISLPRKIKHRIDENLMKQPLKVDCFDDAQHFVRQLFELRYFPEFQASIYYKKHELYVLSRGCSLFDIIHVQFLLLSFLEYVDSRSDHDCVQFLIACESFENSLESLSDEDALNDAMSIYDKLIALFQKYLHRFIHSSAYHNYLVDLSAQIQNTV</sequence>
<dbReference type="InterPro" id="IPR044926">
    <property type="entry name" value="RGS_subdomain_2"/>
</dbReference>
<dbReference type="PANTHER" id="PTHR13155:SF1">
    <property type="entry name" value="A-KINASE ANCHOR PROTEIN 10, MITOCHONDRIAL"/>
    <property type="match status" value="1"/>
</dbReference>
<dbReference type="InterPro" id="IPR036305">
    <property type="entry name" value="RGS_sf"/>
</dbReference>
<dbReference type="GO" id="GO:0005886">
    <property type="term" value="C:plasma membrane"/>
    <property type="evidence" value="ECO:0007669"/>
    <property type="project" value="TreeGrafter"/>
</dbReference>
<dbReference type="InterPro" id="IPR016137">
    <property type="entry name" value="RGS"/>
</dbReference>
<reference evidence="3" key="1">
    <citation type="submission" date="2016-11" db="UniProtKB">
        <authorList>
            <consortium name="WormBaseParasite"/>
        </authorList>
    </citation>
    <scope>IDENTIFICATION</scope>
</reference>
<dbReference type="PANTHER" id="PTHR13155">
    <property type="entry name" value="A-KINASE ANCHOR PROTEINS"/>
    <property type="match status" value="1"/>
</dbReference>
<evidence type="ECO:0000259" key="1">
    <source>
        <dbReference type="PROSITE" id="PS50132"/>
    </source>
</evidence>
<protein>
    <submittedName>
        <fullName evidence="3">RGS domain-containing protein</fullName>
    </submittedName>
</protein>
<dbReference type="SUPFAM" id="SSF48097">
    <property type="entry name" value="Regulator of G-protein signaling, RGS"/>
    <property type="match status" value="2"/>
</dbReference>
<keyword evidence="2" id="KW-1185">Reference proteome</keyword>
<accession>A0A1I7XJ37</accession>
<organism evidence="2 3">
    <name type="scientific">Heterorhabditis bacteriophora</name>
    <name type="common">Entomopathogenic nematode worm</name>
    <dbReference type="NCBI Taxonomy" id="37862"/>
    <lineage>
        <taxon>Eukaryota</taxon>
        <taxon>Metazoa</taxon>
        <taxon>Ecdysozoa</taxon>
        <taxon>Nematoda</taxon>
        <taxon>Chromadorea</taxon>
        <taxon>Rhabditida</taxon>
        <taxon>Rhabditina</taxon>
        <taxon>Rhabditomorpha</taxon>
        <taxon>Strongyloidea</taxon>
        <taxon>Heterorhabditidae</taxon>
        <taxon>Heterorhabditis</taxon>
    </lineage>
</organism>
<feature type="domain" description="RGS" evidence="1">
    <location>
        <begin position="115"/>
        <end position="176"/>
    </location>
</feature>